<organism evidence="11 12">
    <name type="scientific">Ramlibacter agri</name>
    <dbReference type="NCBI Taxonomy" id="2728837"/>
    <lineage>
        <taxon>Bacteria</taxon>
        <taxon>Pseudomonadati</taxon>
        <taxon>Pseudomonadota</taxon>
        <taxon>Betaproteobacteria</taxon>
        <taxon>Burkholderiales</taxon>
        <taxon>Comamonadaceae</taxon>
        <taxon>Ramlibacter</taxon>
    </lineage>
</organism>
<feature type="compositionally biased region" description="Low complexity" evidence="9">
    <location>
        <begin position="10"/>
        <end position="30"/>
    </location>
</feature>
<dbReference type="GO" id="GO:0045892">
    <property type="term" value="P:negative regulation of DNA-templated transcription"/>
    <property type="evidence" value="ECO:0007669"/>
    <property type="project" value="InterPro"/>
</dbReference>
<evidence type="ECO:0000256" key="7">
    <source>
        <dbReference type="ARBA" id="ARBA00024739"/>
    </source>
</evidence>
<dbReference type="Pfam" id="PF04316">
    <property type="entry name" value="FlgM"/>
    <property type="match status" value="1"/>
</dbReference>
<keyword evidence="5" id="KW-0805">Transcription regulation</keyword>
<dbReference type="Proteomes" id="UP000541185">
    <property type="component" value="Unassembled WGS sequence"/>
</dbReference>
<keyword evidence="11" id="KW-0282">Flagellum</keyword>
<dbReference type="RefSeq" id="WP_169417638.1">
    <property type="nucleotide sequence ID" value="NZ_JABBFX010000001.1"/>
</dbReference>
<evidence type="ECO:0000256" key="5">
    <source>
        <dbReference type="ARBA" id="ARBA00023015"/>
    </source>
</evidence>
<reference evidence="11 12" key="1">
    <citation type="submission" date="2020-04" db="EMBL/GenBank/DDBJ databases">
        <title>Ramlibacter sp. G-1-2-2 isolated from soil.</title>
        <authorList>
            <person name="Dahal R.H."/>
        </authorList>
    </citation>
    <scope>NUCLEOTIDE SEQUENCE [LARGE SCALE GENOMIC DNA]</scope>
    <source>
        <strain evidence="11 12">G-1-2-2</strain>
    </source>
</reference>
<feature type="region of interest" description="Disordered" evidence="9">
    <location>
        <begin position="1"/>
        <end position="30"/>
    </location>
</feature>
<comment type="function">
    <text evidence="7">Responsible for the coupling of flagellin expression to flagellar assembly by preventing expression of the flagellin genes when a component of the middle class of proteins is defective. It negatively regulates flagellar genes by inhibiting the activity of FliA by directly binding to FliA.</text>
</comment>
<comment type="caution">
    <text evidence="11">The sequence shown here is derived from an EMBL/GenBank/DDBJ whole genome shotgun (WGS) entry which is preliminary data.</text>
</comment>
<evidence type="ECO:0000256" key="9">
    <source>
        <dbReference type="SAM" id="MobiDB-lite"/>
    </source>
</evidence>
<dbReference type="GO" id="GO:0044781">
    <property type="term" value="P:bacterial-type flagellum organization"/>
    <property type="evidence" value="ECO:0007669"/>
    <property type="project" value="UniProtKB-KW"/>
</dbReference>
<dbReference type="InterPro" id="IPR007412">
    <property type="entry name" value="FlgM"/>
</dbReference>
<dbReference type="EMBL" id="JABBFX010000001">
    <property type="protein sequence ID" value="NML43431.1"/>
    <property type="molecule type" value="Genomic_DNA"/>
</dbReference>
<comment type="similarity">
    <text evidence="1">Belongs to the FlgM family.</text>
</comment>
<keyword evidence="6" id="KW-0804">Transcription</keyword>
<protein>
    <recommendedName>
        <fullName evidence="2">Negative regulator of flagellin synthesis</fullName>
    </recommendedName>
    <alternativeName>
        <fullName evidence="8">Anti-sigma-28 factor</fullName>
    </alternativeName>
</protein>
<keyword evidence="11" id="KW-0969">Cilium</keyword>
<evidence type="ECO:0000259" key="10">
    <source>
        <dbReference type="Pfam" id="PF04316"/>
    </source>
</evidence>
<evidence type="ECO:0000256" key="6">
    <source>
        <dbReference type="ARBA" id="ARBA00023163"/>
    </source>
</evidence>
<evidence type="ECO:0000256" key="1">
    <source>
        <dbReference type="ARBA" id="ARBA00005322"/>
    </source>
</evidence>
<gene>
    <name evidence="11" type="primary">flgM</name>
    <name evidence="11" type="ORF">HHL11_06680</name>
</gene>
<name>A0A848H1H8_9BURK</name>
<feature type="domain" description="Anti-sigma-28 factor FlgM C-terminal" evidence="10">
    <location>
        <begin position="39"/>
        <end position="84"/>
    </location>
</feature>
<keyword evidence="4" id="KW-1005">Bacterial flagellum biogenesis</keyword>
<proteinExistence type="inferred from homology"/>
<evidence type="ECO:0000256" key="3">
    <source>
        <dbReference type="ARBA" id="ARBA00022491"/>
    </source>
</evidence>
<evidence type="ECO:0000256" key="4">
    <source>
        <dbReference type="ARBA" id="ARBA00022795"/>
    </source>
</evidence>
<keyword evidence="12" id="KW-1185">Reference proteome</keyword>
<dbReference type="NCBIfam" id="TIGR03824">
    <property type="entry name" value="FlgM_jcvi"/>
    <property type="match status" value="1"/>
</dbReference>
<keyword evidence="11" id="KW-0966">Cell projection</keyword>
<keyword evidence="3" id="KW-0678">Repressor</keyword>
<accession>A0A848H1H8</accession>
<evidence type="ECO:0000256" key="2">
    <source>
        <dbReference type="ARBA" id="ARBA00017823"/>
    </source>
</evidence>
<dbReference type="SUPFAM" id="SSF101498">
    <property type="entry name" value="Anti-sigma factor FlgM"/>
    <property type="match status" value="1"/>
</dbReference>
<dbReference type="InterPro" id="IPR035890">
    <property type="entry name" value="Anti-sigma-28_factor_FlgM_sf"/>
</dbReference>
<dbReference type="AlphaFoldDB" id="A0A848H1H8"/>
<evidence type="ECO:0000256" key="8">
    <source>
        <dbReference type="ARBA" id="ARBA00030117"/>
    </source>
</evidence>
<evidence type="ECO:0000313" key="12">
    <source>
        <dbReference type="Proteomes" id="UP000541185"/>
    </source>
</evidence>
<sequence length="95" mass="9399">MKIGANLDPTAMADTASRTSRAATAPASATRAASGEQVAVSAAGAQMAAGSGNDFDSAKVDAIRQAIRDGRFKVNAGAIADRLIADAAALLAPRA</sequence>
<evidence type="ECO:0000313" key="11">
    <source>
        <dbReference type="EMBL" id="NML43431.1"/>
    </source>
</evidence>
<dbReference type="InterPro" id="IPR031316">
    <property type="entry name" value="FlgM_C"/>
</dbReference>